<feature type="compositionally biased region" description="Polar residues" evidence="2">
    <location>
        <begin position="422"/>
        <end position="433"/>
    </location>
</feature>
<dbReference type="Pfam" id="PF15242">
    <property type="entry name" value="FAM53"/>
    <property type="match status" value="1"/>
</dbReference>
<dbReference type="RefSeq" id="XP_013383029.1">
    <property type="nucleotide sequence ID" value="XM_013527575.1"/>
</dbReference>
<dbReference type="AlphaFoldDB" id="A0A1S3HAA9"/>
<evidence type="ECO:0000256" key="2">
    <source>
        <dbReference type="SAM" id="MobiDB-lite"/>
    </source>
</evidence>
<accession>A0A1S3HAA9</accession>
<dbReference type="InterPro" id="IPR029356">
    <property type="entry name" value="FAM53"/>
</dbReference>
<organism evidence="3 10">
    <name type="scientific">Lingula anatina</name>
    <name type="common">Brachiopod</name>
    <name type="synonym">Lingula unguis</name>
    <dbReference type="NCBI Taxonomy" id="7574"/>
    <lineage>
        <taxon>Eukaryota</taxon>
        <taxon>Metazoa</taxon>
        <taxon>Spiralia</taxon>
        <taxon>Lophotrochozoa</taxon>
        <taxon>Brachiopoda</taxon>
        <taxon>Linguliformea</taxon>
        <taxon>Lingulata</taxon>
        <taxon>Lingulida</taxon>
        <taxon>Linguloidea</taxon>
        <taxon>Lingulidae</taxon>
        <taxon>Lingula</taxon>
    </lineage>
</organism>
<dbReference type="GeneID" id="106153592"/>
<feature type="region of interest" description="Disordered" evidence="2">
    <location>
        <begin position="213"/>
        <end position="233"/>
    </location>
</feature>
<dbReference type="RefSeq" id="XP_013383028.1">
    <property type="nucleotide sequence ID" value="XM_013527574.1"/>
</dbReference>
<comment type="similarity">
    <text evidence="1">Belongs to the FAM53 family.</text>
</comment>
<keyword evidence="3" id="KW-1185">Reference proteome</keyword>
<dbReference type="GO" id="GO:0006606">
    <property type="term" value="P:protein import into nucleus"/>
    <property type="evidence" value="ECO:0007669"/>
    <property type="project" value="TreeGrafter"/>
</dbReference>
<dbReference type="STRING" id="7574.A0A1S3HAA9"/>
<dbReference type="Proteomes" id="UP000085678">
    <property type="component" value="Unplaced"/>
</dbReference>
<evidence type="ECO:0000313" key="3">
    <source>
        <dbReference type="Proteomes" id="UP000085678"/>
    </source>
</evidence>
<dbReference type="PANTHER" id="PTHR28567">
    <property type="entry name" value="PROTEIN FAM53A-LIKE ISOFORM X1"/>
    <property type="match status" value="1"/>
</dbReference>
<evidence type="ECO:0000313" key="9">
    <source>
        <dbReference type="RefSeq" id="XP_013383029.1"/>
    </source>
</evidence>
<dbReference type="RefSeq" id="XP_013383030.1">
    <property type="nucleotide sequence ID" value="XM_013527576.1"/>
</dbReference>
<evidence type="ECO:0000256" key="1">
    <source>
        <dbReference type="ARBA" id="ARBA00010984"/>
    </source>
</evidence>
<evidence type="ECO:0000313" key="8">
    <source>
        <dbReference type="RefSeq" id="XP_013383028.1"/>
    </source>
</evidence>
<dbReference type="KEGG" id="lak:106153592"/>
<dbReference type="RefSeq" id="XP_013383026.1">
    <property type="nucleotide sequence ID" value="XM_013527572.1"/>
</dbReference>
<reference evidence="4 5" key="1">
    <citation type="submission" date="2025-04" db="UniProtKB">
        <authorList>
            <consortium name="RefSeq"/>
        </authorList>
    </citation>
    <scope>IDENTIFICATION</scope>
    <source>
        <tissue evidence="4 5">Gonads</tissue>
    </source>
</reference>
<feature type="region of interest" description="Disordered" evidence="2">
    <location>
        <begin position="116"/>
        <end position="184"/>
    </location>
</feature>
<evidence type="ECO:0000313" key="7">
    <source>
        <dbReference type="RefSeq" id="XP_013383027.1"/>
    </source>
</evidence>
<dbReference type="GO" id="GO:0005634">
    <property type="term" value="C:nucleus"/>
    <property type="evidence" value="ECO:0007669"/>
    <property type="project" value="TreeGrafter"/>
</dbReference>
<dbReference type="RefSeq" id="XP_013383027.1">
    <property type="nucleotide sequence ID" value="XM_013527573.1"/>
</dbReference>
<evidence type="ECO:0000313" key="6">
    <source>
        <dbReference type="RefSeq" id="XP_013383026.1"/>
    </source>
</evidence>
<feature type="compositionally biased region" description="Polar residues" evidence="2">
    <location>
        <begin position="376"/>
        <end position="400"/>
    </location>
</feature>
<dbReference type="RefSeq" id="XP_013383025.1">
    <property type="nucleotide sequence ID" value="XM_013527571.1"/>
</dbReference>
<proteinExistence type="inferred from homology"/>
<name>A0A1S3HAA9_LINAN</name>
<protein>
    <submittedName>
        <fullName evidence="4 5">Protein FAM53A</fullName>
    </submittedName>
</protein>
<feature type="compositionally biased region" description="Low complexity" evidence="2">
    <location>
        <begin position="160"/>
        <end position="184"/>
    </location>
</feature>
<feature type="region of interest" description="Disordered" evidence="2">
    <location>
        <begin position="376"/>
        <end position="433"/>
    </location>
</feature>
<dbReference type="RefSeq" id="XP_013383024.1">
    <property type="nucleotide sequence ID" value="XM_013527570.1"/>
</dbReference>
<evidence type="ECO:0000313" key="10">
    <source>
        <dbReference type="RefSeq" id="XP_013383030.1"/>
    </source>
</evidence>
<dbReference type="OMA" id="RRCHEDD"/>
<gene>
    <name evidence="4 5 6 7 8 9 10" type="primary">LOC106153592</name>
</gene>
<dbReference type="PANTHER" id="PTHR28567:SF3">
    <property type="entry name" value="PROTEIN FAM53A-LIKE ISOFORM X1"/>
    <property type="match status" value="1"/>
</dbReference>
<dbReference type="OrthoDB" id="10026856at2759"/>
<sequence length="475" mass="52089">MPPPSSLYCTQHQQQLTGSFVLADGMVTLITEKLGRQTLDDHGRFITRFPRSSPHCEPVFSSYNSTDQKAKLVIIQTSDPWDQSLKSGTHFQLETPPFCSHTANATQKCLTCFDPSPSTPPAPPKKRHCRSLSIPGDSSVTGGDTRQALLHRPVALRPHLNNNKLSKNRNSPTISTGSSRGGSTLSLPGLQSSFNFFPATSISSGGPCHSSGSNEYFFTPPESPVPRPASASSGYYDSSLSSLGAPWLEHSPLRCSGKYEAFKLRSLSLEDQISEHTSQCTSGSMPVMPGAIGSTPSSPRRQRIPRCRSQPCVLQDRKCGLKRRREEDRPALDFLKMKETAIEPVQRWYKGINIPLNFKSSRSLASEFASLNPIASSPLDSSIPSTITAHTGSATSSPTLELQEKNEDSNNENQDEFVDRGYSTTTETSDSVDANCSDTCSCHDNLDEQSEEEEEDHMFHIDVANDIDLDQIEKD</sequence>
<evidence type="ECO:0000313" key="4">
    <source>
        <dbReference type="RefSeq" id="XP_013383024.1"/>
    </source>
</evidence>
<evidence type="ECO:0000313" key="5">
    <source>
        <dbReference type="RefSeq" id="XP_013383025.1"/>
    </source>
</evidence>